<evidence type="ECO:0000313" key="1">
    <source>
        <dbReference type="EMBL" id="PON35946.1"/>
    </source>
</evidence>
<dbReference type="EMBL" id="JXTB01000590">
    <property type="protein sequence ID" value="PON35946.1"/>
    <property type="molecule type" value="Genomic_DNA"/>
</dbReference>
<dbReference type="Proteomes" id="UP000237105">
    <property type="component" value="Unassembled WGS sequence"/>
</dbReference>
<reference evidence="2" key="1">
    <citation type="submission" date="2016-06" db="EMBL/GenBank/DDBJ databases">
        <title>Parallel loss of symbiosis genes in relatives of nitrogen-fixing non-legume Parasponia.</title>
        <authorList>
            <person name="Van Velzen R."/>
            <person name="Holmer R."/>
            <person name="Bu F."/>
            <person name="Rutten L."/>
            <person name="Van Zeijl A."/>
            <person name="Liu W."/>
            <person name="Santuari L."/>
            <person name="Cao Q."/>
            <person name="Sharma T."/>
            <person name="Shen D."/>
            <person name="Roswanjaya Y."/>
            <person name="Wardhani T."/>
            <person name="Kalhor M.S."/>
            <person name="Jansen J."/>
            <person name="Van den Hoogen J."/>
            <person name="Gungor B."/>
            <person name="Hartog M."/>
            <person name="Hontelez J."/>
            <person name="Verver J."/>
            <person name="Yang W.-C."/>
            <person name="Schijlen E."/>
            <person name="Repin R."/>
            <person name="Schilthuizen M."/>
            <person name="Schranz E."/>
            <person name="Heidstra R."/>
            <person name="Miyata K."/>
            <person name="Fedorova E."/>
            <person name="Kohlen W."/>
            <person name="Bisseling T."/>
            <person name="Smit S."/>
            <person name="Geurts R."/>
        </authorList>
    </citation>
    <scope>NUCLEOTIDE SEQUENCE [LARGE SCALE GENOMIC DNA]</scope>
    <source>
        <strain evidence="2">cv. WU1-14</strain>
    </source>
</reference>
<evidence type="ECO:0000313" key="2">
    <source>
        <dbReference type="Proteomes" id="UP000237105"/>
    </source>
</evidence>
<proteinExistence type="predicted"/>
<feature type="non-terminal residue" evidence="1">
    <location>
        <position position="1"/>
    </location>
</feature>
<protein>
    <submittedName>
        <fullName evidence="1">Uncharacterized protein</fullName>
    </submittedName>
</protein>
<sequence>AGRIIPRGTGGQRRSVYWTLRRISMLAIVGDRSWLYRRFKQLLLCLYTF</sequence>
<gene>
    <name evidence="1" type="ORF">PanWU01x14_332320</name>
</gene>
<comment type="caution">
    <text evidence="1">The sequence shown here is derived from an EMBL/GenBank/DDBJ whole genome shotgun (WGS) entry which is preliminary data.</text>
</comment>
<organism evidence="1 2">
    <name type="scientific">Parasponia andersonii</name>
    <name type="common">Sponia andersonii</name>
    <dbReference type="NCBI Taxonomy" id="3476"/>
    <lineage>
        <taxon>Eukaryota</taxon>
        <taxon>Viridiplantae</taxon>
        <taxon>Streptophyta</taxon>
        <taxon>Embryophyta</taxon>
        <taxon>Tracheophyta</taxon>
        <taxon>Spermatophyta</taxon>
        <taxon>Magnoliopsida</taxon>
        <taxon>eudicotyledons</taxon>
        <taxon>Gunneridae</taxon>
        <taxon>Pentapetalae</taxon>
        <taxon>rosids</taxon>
        <taxon>fabids</taxon>
        <taxon>Rosales</taxon>
        <taxon>Cannabaceae</taxon>
        <taxon>Parasponia</taxon>
    </lineage>
</organism>
<name>A0A2P5AHC8_PARAD</name>
<dbReference type="AlphaFoldDB" id="A0A2P5AHC8"/>
<accession>A0A2P5AHC8</accession>
<keyword evidence="2" id="KW-1185">Reference proteome</keyword>